<dbReference type="Pfam" id="PF00480">
    <property type="entry name" value="ROK"/>
    <property type="match status" value="1"/>
</dbReference>
<dbReference type="InterPro" id="IPR049874">
    <property type="entry name" value="ROK_cs"/>
</dbReference>
<evidence type="ECO:0000256" key="1">
    <source>
        <dbReference type="ARBA" id="ARBA00006479"/>
    </source>
</evidence>
<dbReference type="SUPFAM" id="SSF53067">
    <property type="entry name" value="Actin-like ATPase domain"/>
    <property type="match status" value="1"/>
</dbReference>
<reference evidence="2 3" key="1">
    <citation type="journal article" date="2017" name="Int. J. Syst. Evol. Microbiol.">
        <title>Pseudokineococcus basanitobsidens sp. nov., isolated from volcanic rock.</title>
        <authorList>
            <person name="Lee D.W."/>
            <person name="Park M.Y."/>
            <person name="Kim J.J."/>
            <person name="Kim B.S."/>
        </authorList>
    </citation>
    <scope>NUCLEOTIDE SEQUENCE [LARGE SCALE GENOMIC DNA]</scope>
    <source>
        <strain evidence="2 3">DSM 103726</strain>
    </source>
</reference>
<comment type="similarity">
    <text evidence="1">Belongs to the ROK (NagC/XylR) family.</text>
</comment>
<evidence type="ECO:0000313" key="3">
    <source>
        <dbReference type="Proteomes" id="UP001387100"/>
    </source>
</evidence>
<gene>
    <name evidence="2" type="ORF">WDZ17_02200</name>
</gene>
<dbReference type="EMBL" id="JBBIAA010000001">
    <property type="protein sequence ID" value="MEJ5944111.1"/>
    <property type="molecule type" value="Genomic_DNA"/>
</dbReference>
<sequence>MSGKSTDGTVVAGVDVGGTNIEVGLVDGDHEVVAREKAPTPTSGPDGVFDTIAELVGAVGGDPVAVGVGIPGVVHEGQVLTVPNLEGWSAEVDLVGGLSSRLDAPVTLGNDANVGLLGEWVAGAAKGARDVLGLWMGTGIGGGLILDGRPYEGSRGSAGEIGHVLVQPGGALCSCGRRGCVEAYAGRRMMSGAASAMVEAGWKTHLFEIREDEDKPRLTSKVWATALDEEDALAEKLVGAAVEHLGVAVGSVVNLLDVELVVVGGGLPEKLGQDLADRVEAAARPWMLRPEPHPTD</sequence>
<keyword evidence="3" id="KW-1185">Reference proteome</keyword>
<protein>
    <submittedName>
        <fullName evidence="2">ROK family protein</fullName>
    </submittedName>
</protein>
<accession>A0ABU8RGC3</accession>
<dbReference type="PANTHER" id="PTHR18964:SF149">
    <property type="entry name" value="BIFUNCTIONAL UDP-N-ACETYLGLUCOSAMINE 2-EPIMERASE_N-ACETYLMANNOSAMINE KINASE"/>
    <property type="match status" value="1"/>
</dbReference>
<evidence type="ECO:0000313" key="2">
    <source>
        <dbReference type="EMBL" id="MEJ5944111.1"/>
    </source>
</evidence>
<organism evidence="2 3">
    <name type="scientific">Pseudokineococcus basanitobsidens</name>
    <dbReference type="NCBI Taxonomy" id="1926649"/>
    <lineage>
        <taxon>Bacteria</taxon>
        <taxon>Bacillati</taxon>
        <taxon>Actinomycetota</taxon>
        <taxon>Actinomycetes</taxon>
        <taxon>Kineosporiales</taxon>
        <taxon>Kineosporiaceae</taxon>
        <taxon>Pseudokineococcus</taxon>
    </lineage>
</organism>
<dbReference type="Gene3D" id="3.30.420.40">
    <property type="match status" value="2"/>
</dbReference>
<dbReference type="RefSeq" id="WP_339573500.1">
    <property type="nucleotide sequence ID" value="NZ_JBBIAA010000001.1"/>
</dbReference>
<dbReference type="InterPro" id="IPR000600">
    <property type="entry name" value="ROK"/>
</dbReference>
<name>A0ABU8RGC3_9ACTN</name>
<dbReference type="PROSITE" id="PS01125">
    <property type="entry name" value="ROK"/>
    <property type="match status" value="1"/>
</dbReference>
<dbReference type="Proteomes" id="UP001387100">
    <property type="component" value="Unassembled WGS sequence"/>
</dbReference>
<proteinExistence type="inferred from homology"/>
<dbReference type="InterPro" id="IPR043129">
    <property type="entry name" value="ATPase_NBD"/>
</dbReference>
<comment type="caution">
    <text evidence="2">The sequence shown here is derived from an EMBL/GenBank/DDBJ whole genome shotgun (WGS) entry which is preliminary data.</text>
</comment>
<dbReference type="PANTHER" id="PTHR18964">
    <property type="entry name" value="ROK (REPRESSOR, ORF, KINASE) FAMILY"/>
    <property type="match status" value="1"/>
</dbReference>